<name>A0AAU7J8Z1_9HYPH</name>
<protein>
    <submittedName>
        <fullName evidence="1">Uncharacterized protein</fullName>
    </submittedName>
</protein>
<dbReference type="EMBL" id="CP157484">
    <property type="protein sequence ID" value="XBO36713.1"/>
    <property type="molecule type" value="Genomic_DNA"/>
</dbReference>
<proteinExistence type="predicted"/>
<organism evidence="1">
    <name type="scientific">Alsobacter sp. KACC 23698</name>
    <dbReference type="NCBI Taxonomy" id="3149229"/>
    <lineage>
        <taxon>Bacteria</taxon>
        <taxon>Pseudomonadati</taxon>
        <taxon>Pseudomonadota</taxon>
        <taxon>Alphaproteobacteria</taxon>
        <taxon>Hyphomicrobiales</taxon>
        <taxon>Alsobacteraceae</taxon>
        <taxon>Alsobacter</taxon>
    </lineage>
</organism>
<dbReference type="AlphaFoldDB" id="A0AAU7J8Z1"/>
<accession>A0AAU7J8Z1</accession>
<reference evidence="1" key="1">
    <citation type="submission" date="2024-05" db="EMBL/GenBank/DDBJ databases">
        <authorList>
            <person name="Kim S."/>
            <person name="Heo J."/>
            <person name="Choi H."/>
            <person name="Choi Y."/>
            <person name="Kwon S.-W."/>
            <person name="Kim Y."/>
        </authorList>
    </citation>
    <scope>NUCLEOTIDE SEQUENCE</scope>
    <source>
        <strain evidence="1">KACC 23698</strain>
    </source>
</reference>
<gene>
    <name evidence="1" type="ORF">ABEG18_13225</name>
</gene>
<sequence>MTDAGPARVELPPGWLRRDTTRAAARLEEWAARAAQRSRAMTDDSRATAIRIIAAHFEPGVRMEGPSDLSKRRASDVVDALEEHGLFAVPAPADLNAEALEKALALANWLTELADEMRDSAYNLEQDIVPGEVNAPVYRRTVAKSRADAFKALDAASALRASAARAAADKARIEELTEALKPFAEFIDGTGPLWADERRISTLNYDFDKLTLGIFRRARTALSAHPEEAPYVPAIVDYPDSGHSELVLRDVPVIGGGEMGVTVLRDMHTREIVGFRWRTPRALTPEGTAEAVKDMRADMLGGADD</sequence>
<dbReference type="RefSeq" id="WP_406853528.1">
    <property type="nucleotide sequence ID" value="NZ_CP157484.1"/>
</dbReference>
<evidence type="ECO:0000313" key="1">
    <source>
        <dbReference type="EMBL" id="XBO36713.1"/>
    </source>
</evidence>